<dbReference type="Gene3D" id="3.40.50.880">
    <property type="match status" value="1"/>
</dbReference>
<proteinExistence type="inferred from homology"/>
<dbReference type="SUPFAM" id="SSF52317">
    <property type="entry name" value="Class I glutamine amidotransferase-like"/>
    <property type="match status" value="1"/>
</dbReference>
<dbReference type="InterPro" id="IPR011698">
    <property type="entry name" value="GATase_3"/>
</dbReference>
<reference evidence="3" key="1">
    <citation type="submission" date="2018-05" db="EMBL/GenBank/DDBJ databases">
        <authorList>
            <person name="Lanie J.A."/>
            <person name="Ng W.-L."/>
            <person name="Kazmierczak K.M."/>
            <person name="Andrzejewski T.M."/>
            <person name="Davidsen T.M."/>
            <person name="Wayne K.J."/>
            <person name="Tettelin H."/>
            <person name="Glass J.I."/>
            <person name="Rusch D."/>
            <person name="Podicherti R."/>
            <person name="Tsui H.-C.T."/>
            <person name="Winkler M.E."/>
        </authorList>
    </citation>
    <scope>NUCLEOTIDE SEQUENCE</scope>
</reference>
<dbReference type="AlphaFoldDB" id="A0A382T7Y5"/>
<keyword evidence="1" id="KW-0315">Glutamine amidotransferase</keyword>
<dbReference type="Gene3D" id="3.40.50.300">
    <property type="entry name" value="P-loop containing nucleotide triphosphate hydrolases"/>
    <property type="match status" value="1"/>
</dbReference>
<dbReference type="InterPro" id="IPR027417">
    <property type="entry name" value="P-loop_NTPase"/>
</dbReference>
<feature type="non-terminal residue" evidence="3">
    <location>
        <position position="304"/>
    </location>
</feature>
<accession>A0A382T7Y5</accession>
<dbReference type="PROSITE" id="PS51274">
    <property type="entry name" value="GATASE_COBBQ"/>
    <property type="match status" value="1"/>
</dbReference>
<dbReference type="EMBL" id="UINC01134376">
    <property type="protein sequence ID" value="SVD17885.1"/>
    <property type="molecule type" value="Genomic_DNA"/>
</dbReference>
<dbReference type="PANTHER" id="PTHR21343">
    <property type="entry name" value="DETHIOBIOTIN SYNTHETASE"/>
    <property type="match status" value="1"/>
</dbReference>
<dbReference type="UniPathway" id="UPA00148"/>
<dbReference type="InterPro" id="IPR029062">
    <property type="entry name" value="Class_I_gatase-like"/>
</dbReference>
<evidence type="ECO:0000313" key="3">
    <source>
        <dbReference type="EMBL" id="SVD17885.1"/>
    </source>
</evidence>
<sequence>AEAASARVMLIGDIDRGGVFAWLKGTYDLIQGHHRPLLKGMLINKFRGDVSLLHPGISMFEEHVPVPVLGVIPWREIELEDEDSQNLESRLVPDPKIRVVVVRLPYLSNFTDFDPLRQIEGLSLRFSRRISDLEDADLIILPGSKNTLNDLNFLKRSGFAEELQRLSGKTWIMGICGGYQMLGDRVEDPQGMEYGGSETGLGLLPMQTTLGGDKQLVRHEYQGKNWFEGIRCSAYEIHLGRSFFTAQPPIPLMQGQKNLAVVDPENRILGTYLHGLLESSGVLKKLFQKVSGTAIEVPESFEEA</sequence>
<feature type="non-terminal residue" evidence="3">
    <location>
        <position position="1"/>
    </location>
</feature>
<dbReference type="InterPro" id="IPR033949">
    <property type="entry name" value="CobQ_GATase1"/>
</dbReference>
<dbReference type="GO" id="GO:0009236">
    <property type="term" value="P:cobalamin biosynthetic process"/>
    <property type="evidence" value="ECO:0007669"/>
    <property type="project" value="UniProtKB-UniPathway"/>
</dbReference>
<dbReference type="CDD" id="cd01750">
    <property type="entry name" value="GATase1_CobQ"/>
    <property type="match status" value="1"/>
</dbReference>
<evidence type="ECO:0000259" key="2">
    <source>
        <dbReference type="Pfam" id="PF07685"/>
    </source>
</evidence>
<dbReference type="PANTHER" id="PTHR21343:SF1">
    <property type="entry name" value="COBYRIC ACID SYNTHASE"/>
    <property type="match status" value="1"/>
</dbReference>
<feature type="domain" description="CobB/CobQ-like glutamine amidotransferase" evidence="2">
    <location>
        <begin position="98"/>
        <end position="280"/>
    </location>
</feature>
<evidence type="ECO:0000256" key="1">
    <source>
        <dbReference type="ARBA" id="ARBA00022962"/>
    </source>
</evidence>
<name>A0A382T7Y5_9ZZZZ</name>
<dbReference type="HAMAP" id="MF_00028">
    <property type="entry name" value="CobQ"/>
    <property type="match status" value="1"/>
</dbReference>
<dbReference type="GO" id="GO:0003824">
    <property type="term" value="F:catalytic activity"/>
    <property type="evidence" value="ECO:0007669"/>
    <property type="project" value="InterPro"/>
</dbReference>
<dbReference type="InterPro" id="IPR004459">
    <property type="entry name" value="CobQ_synth"/>
</dbReference>
<organism evidence="3">
    <name type="scientific">marine metagenome</name>
    <dbReference type="NCBI Taxonomy" id="408172"/>
    <lineage>
        <taxon>unclassified sequences</taxon>
        <taxon>metagenomes</taxon>
        <taxon>ecological metagenomes</taxon>
    </lineage>
</organism>
<dbReference type="Pfam" id="PF07685">
    <property type="entry name" value="GATase_3"/>
    <property type="match status" value="1"/>
</dbReference>
<dbReference type="NCBIfam" id="NF001989">
    <property type="entry name" value="PRK00784.1"/>
    <property type="match status" value="1"/>
</dbReference>
<gene>
    <name evidence="3" type="ORF">METZ01_LOCUS370739</name>
</gene>
<protein>
    <recommendedName>
        <fullName evidence="2">CobB/CobQ-like glutamine amidotransferase domain-containing protein</fullName>
    </recommendedName>
</protein>